<proteinExistence type="predicted"/>
<name>A0A914PBL8_9BILA</name>
<protein>
    <submittedName>
        <fullName evidence="3">Uncharacterized protein</fullName>
    </submittedName>
</protein>
<dbReference type="PANTHER" id="PTHR45738:SF5">
    <property type="entry name" value="POLYPHOSPHOINOSITIDE PHOSPHATASE"/>
    <property type="match status" value="1"/>
</dbReference>
<dbReference type="GO" id="GO:0046856">
    <property type="term" value="P:phosphatidylinositol dephosphorylation"/>
    <property type="evidence" value="ECO:0007669"/>
    <property type="project" value="InterPro"/>
</dbReference>
<dbReference type="Proteomes" id="UP000887578">
    <property type="component" value="Unplaced"/>
</dbReference>
<dbReference type="WBParaSite" id="PDA_v2.g14964.t1">
    <property type="protein sequence ID" value="PDA_v2.g14964.t1"/>
    <property type="gene ID" value="PDA_v2.g14964"/>
</dbReference>
<dbReference type="GO" id="GO:0043813">
    <property type="term" value="F:phosphatidylinositol-3,5-bisphosphate 5-phosphatase activity"/>
    <property type="evidence" value="ECO:0007669"/>
    <property type="project" value="InterPro"/>
</dbReference>
<dbReference type="InterPro" id="IPR043573">
    <property type="entry name" value="Fig4-like"/>
</dbReference>
<evidence type="ECO:0000256" key="1">
    <source>
        <dbReference type="ARBA" id="ARBA00022801"/>
    </source>
</evidence>
<evidence type="ECO:0000313" key="2">
    <source>
        <dbReference type="Proteomes" id="UP000887578"/>
    </source>
</evidence>
<organism evidence="2 3">
    <name type="scientific">Panagrolaimus davidi</name>
    <dbReference type="NCBI Taxonomy" id="227884"/>
    <lineage>
        <taxon>Eukaryota</taxon>
        <taxon>Metazoa</taxon>
        <taxon>Ecdysozoa</taxon>
        <taxon>Nematoda</taxon>
        <taxon>Chromadorea</taxon>
        <taxon>Rhabditida</taxon>
        <taxon>Tylenchina</taxon>
        <taxon>Panagrolaimomorpha</taxon>
        <taxon>Panagrolaimoidea</taxon>
        <taxon>Panagrolaimidae</taxon>
        <taxon>Panagrolaimus</taxon>
    </lineage>
</organism>
<accession>A0A914PBL8</accession>
<sequence length="113" mass="12566">MTDENVDTEKFKQCLPNSMRLSSLDIYETASHFYIIGTDSTKIKYHVLKLDRNADQTFLVGEPNHSYTRKDVDELLSTISSSSVVTSQKSRSSGNALLQTIKGAYGILGALLF</sequence>
<dbReference type="PANTHER" id="PTHR45738">
    <property type="entry name" value="POLYPHOSPHOINOSITIDE PHOSPHATASE"/>
    <property type="match status" value="1"/>
</dbReference>
<keyword evidence="1" id="KW-0378">Hydrolase</keyword>
<keyword evidence="2" id="KW-1185">Reference proteome</keyword>
<reference evidence="3" key="1">
    <citation type="submission" date="2022-11" db="UniProtKB">
        <authorList>
            <consortium name="WormBaseParasite"/>
        </authorList>
    </citation>
    <scope>IDENTIFICATION</scope>
</reference>
<dbReference type="AlphaFoldDB" id="A0A914PBL8"/>
<evidence type="ECO:0000313" key="3">
    <source>
        <dbReference type="WBParaSite" id="PDA_v2.g14964.t1"/>
    </source>
</evidence>